<dbReference type="EMBL" id="KL596647">
    <property type="protein sequence ID" value="KER31321.1"/>
    <property type="molecule type" value="Genomic_DNA"/>
</dbReference>
<dbReference type="GO" id="GO:0006511">
    <property type="term" value="P:ubiquitin-dependent protein catabolic process"/>
    <property type="evidence" value="ECO:0007669"/>
    <property type="project" value="TreeGrafter"/>
</dbReference>
<dbReference type="SUPFAM" id="SSF46785">
    <property type="entry name" value="Winged helix' DNA-binding domain"/>
    <property type="match status" value="1"/>
</dbReference>
<dbReference type="RefSeq" id="XP_009164876.1">
    <property type="nucleotide sequence ID" value="XM_009166612.1"/>
</dbReference>
<comment type="similarity">
    <text evidence="2">Belongs to the proteasome subunit S11 family.</text>
</comment>
<accession>A0A074ZW28</accession>
<evidence type="ECO:0000256" key="2">
    <source>
        <dbReference type="ARBA" id="ARBA00006207"/>
    </source>
</evidence>
<dbReference type="Proteomes" id="UP000054324">
    <property type="component" value="Unassembled WGS sequence"/>
</dbReference>
<dbReference type="PROSITE" id="PS50250">
    <property type="entry name" value="PCI"/>
    <property type="match status" value="1"/>
</dbReference>
<protein>
    <recommendedName>
        <fullName evidence="4">26S proteasome non-ATPase regulatory subunit 13</fullName>
    </recommendedName>
    <alternativeName>
        <fullName evidence="6">26S proteasome regulatory subunit RPN9</fullName>
    </alternativeName>
    <alternativeName>
        <fullName evidence="8">26S proteasome regulatory subunit S11</fullName>
    </alternativeName>
    <alternativeName>
        <fullName evidence="7">26S proteasome regulatory subunit p40.5</fullName>
    </alternativeName>
</protein>
<dbReference type="OrthoDB" id="1093at2759"/>
<organism evidence="10 11">
    <name type="scientific">Opisthorchis viverrini</name>
    <name type="common">Southeast Asian liver fluke</name>
    <dbReference type="NCBI Taxonomy" id="6198"/>
    <lineage>
        <taxon>Eukaryota</taxon>
        <taxon>Metazoa</taxon>
        <taxon>Spiralia</taxon>
        <taxon>Lophotrochozoa</taxon>
        <taxon>Platyhelminthes</taxon>
        <taxon>Trematoda</taxon>
        <taxon>Digenea</taxon>
        <taxon>Opisthorchiida</taxon>
        <taxon>Opisthorchiata</taxon>
        <taxon>Opisthorchiidae</taxon>
        <taxon>Opisthorchis</taxon>
    </lineage>
</organism>
<dbReference type="Pfam" id="PF01399">
    <property type="entry name" value="PCI"/>
    <property type="match status" value="1"/>
</dbReference>
<dbReference type="GO" id="GO:0005829">
    <property type="term" value="C:cytosol"/>
    <property type="evidence" value="ECO:0007669"/>
    <property type="project" value="TreeGrafter"/>
</dbReference>
<dbReference type="InterPro" id="IPR036390">
    <property type="entry name" value="WH_DNA-bd_sf"/>
</dbReference>
<reference evidence="10 11" key="1">
    <citation type="submission" date="2013-11" db="EMBL/GenBank/DDBJ databases">
        <title>Opisthorchis viverrini - life in the bile duct.</title>
        <authorList>
            <person name="Young N.D."/>
            <person name="Nagarajan N."/>
            <person name="Lin S.J."/>
            <person name="Korhonen P.K."/>
            <person name="Jex A.R."/>
            <person name="Hall R.S."/>
            <person name="Safavi-Hemami H."/>
            <person name="Kaewkong W."/>
            <person name="Bertrand D."/>
            <person name="Gao S."/>
            <person name="Seet Q."/>
            <person name="Wongkham S."/>
            <person name="Teh B.T."/>
            <person name="Wongkham C."/>
            <person name="Intapan P.M."/>
            <person name="Maleewong W."/>
            <person name="Yang X."/>
            <person name="Hu M."/>
            <person name="Wang Z."/>
            <person name="Hofmann A."/>
            <person name="Sternberg P.W."/>
            <person name="Tan P."/>
            <person name="Wang J."/>
            <person name="Gasser R.B."/>
        </authorList>
    </citation>
    <scope>NUCLEOTIDE SEQUENCE [LARGE SCALE GENOMIC DNA]</scope>
</reference>
<evidence type="ECO:0000256" key="3">
    <source>
        <dbReference type="ARBA" id="ARBA00011441"/>
    </source>
</evidence>
<dbReference type="Pfam" id="PF22037">
    <property type="entry name" value="PSD13_N"/>
    <property type="match status" value="1"/>
</dbReference>
<dbReference type="GO" id="GO:0005634">
    <property type="term" value="C:nucleus"/>
    <property type="evidence" value="ECO:0007669"/>
    <property type="project" value="TreeGrafter"/>
</dbReference>
<dbReference type="GO" id="GO:0005198">
    <property type="term" value="F:structural molecule activity"/>
    <property type="evidence" value="ECO:0007669"/>
    <property type="project" value="TreeGrafter"/>
</dbReference>
<sequence length="430" mass="48434">MDIPPAISAYLDGKINGTPEFQAEWTEIKDFYARKLWHQLTTKLQACLSLPNFKAQTNLIELNEVFLNDFKNKYVFLILSGTDYNLVASRINPLALAELCVPISEQLVANDPQKGIQFMEEIRDKHTQKSKEAVILCNTTIGMIYLTTLNDLANARQVIETTGAQLEQLGGVTCVHSRFYQLSSRYYQVTAQHADYHREALRFLGCVNLSDLSREEQHAWAFSVGLAAILGEGVYNFGELLTHDVLNSLLDTPDAWLIDLLNAFNRGDISQLEALRSQWSTQADLVAAESRLKDKVTLLCLAEMIFRRPPNKRTLTFAEITAATRVPEDQVELFVMRAMSLGLIKGRIDEVNHSVSISWLKPRVLDREQFPPSLRALLTAIRSVSGSHSDDLIDDFFLQIGSMRARLNEWCNSVSDTKNLVEVNAKAILA</sequence>
<dbReference type="CTD" id="20316567"/>
<dbReference type="InterPro" id="IPR035298">
    <property type="entry name" value="PSMD13"/>
</dbReference>
<dbReference type="KEGG" id="ovi:T265_02379"/>
<proteinExistence type="inferred from homology"/>
<dbReference type="PANTHER" id="PTHR10539:SF0">
    <property type="entry name" value="26S PROTEASOME NON-ATPASE REGULATORY SUBUNIT 13"/>
    <property type="match status" value="1"/>
</dbReference>
<evidence type="ECO:0000256" key="8">
    <source>
        <dbReference type="ARBA" id="ARBA00032323"/>
    </source>
</evidence>
<name>A0A074ZW28_OPIVI</name>
<evidence type="ECO:0000256" key="5">
    <source>
        <dbReference type="ARBA" id="ARBA00022942"/>
    </source>
</evidence>
<keyword evidence="5" id="KW-0647">Proteasome</keyword>
<dbReference type="AlphaFoldDB" id="A0A074ZW28"/>
<dbReference type="STRING" id="6198.A0A074ZW28"/>
<evidence type="ECO:0000256" key="1">
    <source>
        <dbReference type="ARBA" id="ARBA00002362"/>
    </source>
</evidence>
<dbReference type="SMART" id="SM00088">
    <property type="entry name" value="PINT"/>
    <property type="match status" value="1"/>
</dbReference>
<dbReference type="GO" id="GO:0008541">
    <property type="term" value="C:proteasome regulatory particle, lid subcomplex"/>
    <property type="evidence" value="ECO:0007669"/>
    <property type="project" value="TreeGrafter"/>
</dbReference>
<evidence type="ECO:0000256" key="4">
    <source>
        <dbReference type="ARBA" id="ARBA00015732"/>
    </source>
</evidence>
<comment type="subunit">
    <text evidence="3">Component of the 19S proteasome regulatory particle complex. The 26S proteasome consists of a 20S core particle (CP) and two 19S regulatory subunits (RP). The regulatory particle is made of a lid composed of 9 subunits including PSMD13, a base containing 6 ATPases and few additional components.</text>
</comment>
<evidence type="ECO:0000313" key="10">
    <source>
        <dbReference type="EMBL" id="KER31321.1"/>
    </source>
</evidence>
<evidence type="ECO:0000313" key="11">
    <source>
        <dbReference type="Proteomes" id="UP000054324"/>
    </source>
</evidence>
<dbReference type="InterPro" id="IPR000717">
    <property type="entry name" value="PCI_dom"/>
</dbReference>
<evidence type="ECO:0000259" key="9">
    <source>
        <dbReference type="PROSITE" id="PS50250"/>
    </source>
</evidence>
<gene>
    <name evidence="10" type="ORF">T265_02379</name>
</gene>
<keyword evidence="11" id="KW-1185">Reference proteome</keyword>
<dbReference type="GeneID" id="20316567"/>
<dbReference type="InterPro" id="IPR054179">
    <property type="entry name" value="PSD13_N"/>
</dbReference>
<dbReference type="PANTHER" id="PTHR10539">
    <property type="entry name" value="26S PROTEASOME NON-ATPASE REGULATORY SUBUNIT 13"/>
    <property type="match status" value="1"/>
</dbReference>
<evidence type="ECO:0000256" key="7">
    <source>
        <dbReference type="ARBA" id="ARBA00031303"/>
    </source>
</evidence>
<evidence type="ECO:0000256" key="6">
    <source>
        <dbReference type="ARBA" id="ARBA00029749"/>
    </source>
</evidence>
<feature type="domain" description="PCI" evidence="9">
    <location>
        <begin position="175"/>
        <end position="362"/>
    </location>
</feature>
<comment type="function">
    <text evidence="1">Component of the 26S proteasome, a multiprotein complex involved in the ATP-dependent degradation of ubiquitinated proteins. This complex plays a key role in the maintenance of protein homeostasis by removing misfolded or damaged proteins, which could impair cellular functions, and by removing proteins whose functions are no longer required. Therefore, the proteasome participates in numerous cellular processes, including cell cycle progression, apoptosis, or DNA damage repair.</text>
</comment>